<feature type="domain" description="PAC" evidence="11">
    <location>
        <begin position="345"/>
        <end position="399"/>
    </location>
</feature>
<dbReference type="PROSITE" id="PS50113">
    <property type="entry name" value="PAC"/>
    <property type="match status" value="1"/>
</dbReference>
<dbReference type="CDD" id="cd17546">
    <property type="entry name" value="REC_hyHK_CKI1_RcsC-like"/>
    <property type="match status" value="1"/>
</dbReference>
<dbReference type="Pfam" id="PF13426">
    <property type="entry name" value="PAS_9"/>
    <property type="match status" value="1"/>
</dbReference>
<dbReference type="EC" id="2.7.13.3" evidence="2"/>
<feature type="transmembrane region" description="Helical" evidence="7">
    <location>
        <begin position="13"/>
        <end position="32"/>
    </location>
</feature>
<dbReference type="Proteomes" id="UP000738517">
    <property type="component" value="Unassembled WGS sequence"/>
</dbReference>
<dbReference type="InterPro" id="IPR000700">
    <property type="entry name" value="PAS-assoc_C"/>
</dbReference>
<dbReference type="PROSITE" id="PS50109">
    <property type="entry name" value="HIS_KIN"/>
    <property type="match status" value="1"/>
</dbReference>
<dbReference type="SUPFAM" id="SSF47384">
    <property type="entry name" value="Homodimeric domain of signal transducing histidine kinase"/>
    <property type="match status" value="1"/>
</dbReference>
<protein>
    <recommendedName>
        <fullName evidence="2">histidine kinase</fullName>
        <ecNumber evidence="2">2.7.13.3</ecNumber>
    </recommendedName>
</protein>
<dbReference type="CDD" id="cd16922">
    <property type="entry name" value="HATPase_EvgS-ArcB-TorS-like"/>
    <property type="match status" value="1"/>
</dbReference>
<dbReference type="InterPro" id="IPR004358">
    <property type="entry name" value="Sig_transdc_His_kin-like_C"/>
</dbReference>
<dbReference type="Gene3D" id="3.30.450.20">
    <property type="entry name" value="PAS domain"/>
    <property type="match status" value="1"/>
</dbReference>
<dbReference type="PROSITE" id="PS50112">
    <property type="entry name" value="PAS"/>
    <property type="match status" value="1"/>
</dbReference>
<dbReference type="InterPro" id="IPR036890">
    <property type="entry name" value="HATPase_C_sf"/>
</dbReference>
<dbReference type="InterPro" id="IPR003661">
    <property type="entry name" value="HisK_dim/P_dom"/>
</dbReference>
<dbReference type="InterPro" id="IPR001789">
    <property type="entry name" value="Sig_transdc_resp-reg_receiver"/>
</dbReference>
<dbReference type="Gene3D" id="3.30.565.10">
    <property type="entry name" value="Histidine kinase-like ATPase, C-terminal domain"/>
    <property type="match status" value="1"/>
</dbReference>
<feature type="domain" description="Histidine kinase" evidence="8">
    <location>
        <begin position="417"/>
        <end position="649"/>
    </location>
</feature>
<dbReference type="SMART" id="SM00091">
    <property type="entry name" value="PAS"/>
    <property type="match status" value="1"/>
</dbReference>
<feature type="modified residue" description="4-aspartylphosphate" evidence="6">
    <location>
        <position position="722"/>
    </location>
</feature>
<evidence type="ECO:0000256" key="3">
    <source>
        <dbReference type="ARBA" id="ARBA00022553"/>
    </source>
</evidence>
<evidence type="ECO:0000259" key="11">
    <source>
        <dbReference type="PROSITE" id="PS50113"/>
    </source>
</evidence>
<keyword evidence="7" id="KW-1133">Transmembrane helix</keyword>
<dbReference type="RefSeq" id="WP_160648118.1">
    <property type="nucleotide sequence ID" value="NZ_RSEJ01000001.1"/>
</dbReference>
<evidence type="ECO:0000256" key="6">
    <source>
        <dbReference type="PROSITE-ProRule" id="PRU00169"/>
    </source>
</evidence>
<dbReference type="Pfam" id="PF00072">
    <property type="entry name" value="Response_reg"/>
    <property type="match status" value="1"/>
</dbReference>
<dbReference type="InterPro" id="IPR005467">
    <property type="entry name" value="His_kinase_dom"/>
</dbReference>
<dbReference type="SUPFAM" id="SSF55785">
    <property type="entry name" value="PYP-like sensor domain (PAS domain)"/>
    <property type="match status" value="1"/>
</dbReference>
<dbReference type="InterPro" id="IPR036097">
    <property type="entry name" value="HisK_dim/P_sf"/>
</dbReference>
<dbReference type="CDD" id="cd00130">
    <property type="entry name" value="PAS"/>
    <property type="match status" value="1"/>
</dbReference>
<dbReference type="NCBIfam" id="TIGR00229">
    <property type="entry name" value="sensory_box"/>
    <property type="match status" value="1"/>
</dbReference>
<evidence type="ECO:0000313" key="12">
    <source>
        <dbReference type="EMBL" id="NBI50963.1"/>
    </source>
</evidence>
<keyword evidence="13" id="KW-1185">Reference proteome</keyword>
<dbReference type="Pfam" id="PF02518">
    <property type="entry name" value="HATPase_c"/>
    <property type="match status" value="1"/>
</dbReference>
<keyword evidence="3 6" id="KW-0597">Phosphoprotein</keyword>
<dbReference type="EMBL" id="RSEJ01000001">
    <property type="protein sequence ID" value="NBI50963.1"/>
    <property type="molecule type" value="Genomic_DNA"/>
</dbReference>
<keyword evidence="4" id="KW-0808">Transferase</keyword>
<dbReference type="InterPro" id="IPR035965">
    <property type="entry name" value="PAS-like_dom_sf"/>
</dbReference>
<dbReference type="SMART" id="SM00086">
    <property type="entry name" value="PAC"/>
    <property type="match status" value="1"/>
</dbReference>
<feature type="domain" description="Response regulatory" evidence="9">
    <location>
        <begin position="673"/>
        <end position="788"/>
    </location>
</feature>
<dbReference type="InterPro" id="IPR000014">
    <property type="entry name" value="PAS"/>
</dbReference>
<keyword evidence="7" id="KW-0812">Transmembrane</keyword>
<reference evidence="12 13" key="1">
    <citation type="journal article" date="2017" name="Int. J. Syst. Evol. Microbiol.">
        <title>Photobacterium alginatilyticum sp. nov., a marine bacterium isolated from bottom seawater.</title>
        <authorList>
            <person name="Wang X."/>
            <person name="Wang Y."/>
            <person name="Yang X."/>
            <person name="Sun H."/>
            <person name="Li B."/>
            <person name="Zhang X.H."/>
        </authorList>
    </citation>
    <scope>NUCLEOTIDE SEQUENCE [LARGE SCALE GENOMIC DNA]</scope>
    <source>
        <strain evidence="12 13">P03D4</strain>
    </source>
</reference>
<dbReference type="PANTHER" id="PTHR43047:SF78">
    <property type="entry name" value="SENSORY_REGULATORY PROTEIN RPFC"/>
    <property type="match status" value="1"/>
</dbReference>
<organism evidence="12 13">
    <name type="scientific">Photobacterium alginatilyticum</name>
    <dbReference type="NCBI Taxonomy" id="1775171"/>
    <lineage>
        <taxon>Bacteria</taxon>
        <taxon>Pseudomonadati</taxon>
        <taxon>Pseudomonadota</taxon>
        <taxon>Gammaproteobacteria</taxon>
        <taxon>Vibrionales</taxon>
        <taxon>Vibrionaceae</taxon>
        <taxon>Photobacterium</taxon>
    </lineage>
</organism>
<keyword evidence="5" id="KW-0418">Kinase</keyword>
<dbReference type="SMART" id="SM00388">
    <property type="entry name" value="HisKA"/>
    <property type="match status" value="1"/>
</dbReference>
<feature type="domain" description="PAS" evidence="10">
    <location>
        <begin position="273"/>
        <end position="317"/>
    </location>
</feature>
<dbReference type="Gene3D" id="1.10.287.130">
    <property type="match status" value="1"/>
</dbReference>
<comment type="caution">
    <text evidence="12">The sequence shown here is derived from an EMBL/GenBank/DDBJ whole genome shotgun (WGS) entry which is preliminary data.</text>
</comment>
<dbReference type="Pfam" id="PF00512">
    <property type="entry name" value="HisKA"/>
    <property type="match status" value="1"/>
</dbReference>
<evidence type="ECO:0000259" key="10">
    <source>
        <dbReference type="PROSITE" id="PS50112"/>
    </source>
</evidence>
<dbReference type="InterPro" id="IPR001610">
    <property type="entry name" value="PAC"/>
</dbReference>
<evidence type="ECO:0000256" key="2">
    <source>
        <dbReference type="ARBA" id="ARBA00012438"/>
    </source>
</evidence>
<evidence type="ECO:0000256" key="5">
    <source>
        <dbReference type="ARBA" id="ARBA00022777"/>
    </source>
</evidence>
<name>A0ABW9YAT4_9GAMM</name>
<dbReference type="InterPro" id="IPR011006">
    <property type="entry name" value="CheY-like_superfamily"/>
</dbReference>
<dbReference type="SMART" id="SM00387">
    <property type="entry name" value="HATPase_c"/>
    <property type="match status" value="1"/>
</dbReference>
<dbReference type="PROSITE" id="PS50110">
    <property type="entry name" value="RESPONSE_REGULATORY"/>
    <property type="match status" value="1"/>
</dbReference>
<keyword evidence="7" id="KW-0472">Membrane</keyword>
<proteinExistence type="predicted"/>
<evidence type="ECO:0000256" key="1">
    <source>
        <dbReference type="ARBA" id="ARBA00000085"/>
    </source>
</evidence>
<evidence type="ECO:0000256" key="4">
    <source>
        <dbReference type="ARBA" id="ARBA00022679"/>
    </source>
</evidence>
<sequence length="804" mass="90158">MNLQYTPKRELCIIGFITLIGAHLIFSIYCSYTNSFYQKRYIGISQQVTHATEQIYNFEYTETKSYDTLSSALVDIELDAEFLHDSLRQAQLIPFQSYALIHAEAVNKAKHINSELQEYTRAINAILTAKVSYEYALTTITNTQNLLLDKYAAPAEQLAVMASIYQAAANIQVPDMLNRDLMFKNLLSYISLRDRVGAAIQEEQSKLTEAHIQVKLDALNNYWIEQSSKSKIEATISALCLLLALGSYFFWRQWNNYRQATLYQNELLDIEHERAKLSLALEYAQDTIIITDKEGLTTWVNKGFEALTGYSFDEALGIKPGDLLQGKGTDQKEKQRISECLQQSRSIQTELLNYHKDGTPYWIDMIITPIVDAQGHTVNFIAVERDVTKRRELEQNLALSVEQAESSNKAKSTFLATMSHELRTPLNGIMGMAQILESSTEDETQREQLCILLESGDHLLSLLNDILDFSKIEQNKLELEAIPFQFDDIISPVLSTYKALCADKGIELVIENSIPKERSFRGDKARIRQVIFNLLSNAVKFTPQGSISLNFDEIASSSSPETVLNVSKQSRSTISIVIKDSGVGISQDRLEHIFDPFVQAESSTTREFGGTGLGLAIVKQLVLLMDGRVSVQSEAGVGTTFFIDIELEVTTQRAHPQQAKHSLSCQAISQALSILIVEDNPINAVVTKTFCQKQGHKVSLAENGLVAIEILKNERFDLIIMDNHMPEMDGITATKVIRDEMKLNTVIFGCTADVFKEARDNFISAGANYVLTKPLQKESFFDALQQYQEQLISNATPCPAVGSD</sequence>
<accession>A0ABW9YAT4</accession>
<dbReference type="SUPFAM" id="SSF52172">
    <property type="entry name" value="CheY-like"/>
    <property type="match status" value="1"/>
</dbReference>
<comment type="catalytic activity">
    <reaction evidence="1">
        <text>ATP + protein L-histidine = ADP + protein N-phospho-L-histidine.</text>
        <dbReference type="EC" id="2.7.13.3"/>
    </reaction>
</comment>
<evidence type="ECO:0000259" key="9">
    <source>
        <dbReference type="PROSITE" id="PS50110"/>
    </source>
</evidence>
<evidence type="ECO:0000256" key="7">
    <source>
        <dbReference type="SAM" id="Phobius"/>
    </source>
</evidence>
<dbReference type="PANTHER" id="PTHR43047">
    <property type="entry name" value="TWO-COMPONENT HISTIDINE PROTEIN KINASE"/>
    <property type="match status" value="1"/>
</dbReference>
<dbReference type="Gene3D" id="3.40.50.2300">
    <property type="match status" value="1"/>
</dbReference>
<dbReference type="SUPFAM" id="SSF55874">
    <property type="entry name" value="ATPase domain of HSP90 chaperone/DNA topoisomerase II/histidine kinase"/>
    <property type="match status" value="1"/>
</dbReference>
<dbReference type="PRINTS" id="PR00344">
    <property type="entry name" value="BCTRLSENSOR"/>
</dbReference>
<dbReference type="CDD" id="cd00082">
    <property type="entry name" value="HisKA"/>
    <property type="match status" value="1"/>
</dbReference>
<dbReference type="SMART" id="SM00448">
    <property type="entry name" value="REC"/>
    <property type="match status" value="1"/>
</dbReference>
<gene>
    <name evidence="12" type="ORF">EIZ48_00025</name>
</gene>
<dbReference type="InterPro" id="IPR003594">
    <property type="entry name" value="HATPase_dom"/>
</dbReference>
<evidence type="ECO:0000313" key="13">
    <source>
        <dbReference type="Proteomes" id="UP000738517"/>
    </source>
</evidence>
<evidence type="ECO:0000259" key="8">
    <source>
        <dbReference type="PROSITE" id="PS50109"/>
    </source>
</evidence>